<evidence type="ECO:0000256" key="9">
    <source>
        <dbReference type="ARBA" id="ARBA00022785"/>
    </source>
</evidence>
<dbReference type="UniPathway" id="UPA00392"/>
<dbReference type="InterPro" id="IPR003828">
    <property type="entry name" value="QueH"/>
</dbReference>
<keyword evidence="7 17" id="KW-0819">tRNA processing</keyword>
<evidence type="ECO:0000256" key="17">
    <source>
        <dbReference type="HAMAP-Rule" id="MF_02089"/>
    </source>
</evidence>
<dbReference type="RefSeq" id="WP_008871264.1">
    <property type="nucleotide sequence ID" value="NZ_ACJN02000003.1"/>
</dbReference>
<evidence type="ECO:0000313" key="19">
    <source>
        <dbReference type="Proteomes" id="UP000005496"/>
    </source>
</evidence>
<dbReference type="Pfam" id="PF02677">
    <property type="entry name" value="QueH"/>
    <property type="match status" value="1"/>
</dbReference>
<dbReference type="eggNOG" id="COG1636">
    <property type="taxonomic scope" value="Bacteria"/>
</dbReference>
<evidence type="ECO:0000256" key="13">
    <source>
        <dbReference type="ARBA" id="ARBA00023157"/>
    </source>
</evidence>
<feature type="binding site" evidence="17">
    <location>
        <position position="86"/>
    </location>
    <ligand>
        <name>[4Fe-4S] cluster</name>
        <dbReference type="ChEBI" id="CHEBI:49883"/>
    </ligand>
</feature>
<keyword evidence="8 17" id="KW-0479">Metal-binding</keyword>
<evidence type="ECO:0000256" key="16">
    <source>
        <dbReference type="ARBA" id="ARBA00047415"/>
    </source>
</evidence>
<keyword evidence="14 17" id="KW-0676">Redox-active center</keyword>
<dbReference type="AlphaFoldDB" id="D6ST99"/>
<evidence type="ECO:0000256" key="14">
    <source>
        <dbReference type="ARBA" id="ARBA00023284"/>
    </source>
</evidence>
<feature type="disulfide bond" description="Redox-active" evidence="17">
    <location>
        <begin position="165"/>
        <end position="167"/>
    </location>
</feature>
<keyword evidence="19" id="KW-1185">Reference proteome</keyword>
<dbReference type="EC" id="1.17.99.6" evidence="4 17"/>
<evidence type="ECO:0000313" key="18">
    <source>
        <dbReference type="EMBL" id="EFI33915.1"/>
    </source>
</evidence>
<keyword evidence="9 17" id="KW-0671">Queuosine biosynthesis</keyword>
<dbReference type="HAMAP" id="MF_02089">
    <property type="entry name" value="QueH"/>
    <property type="match status" value="1"/>
</dbReference>
<reference evidence="18" key="1">
    <citation type="submission" date="2010-05" db="EMBL/GenBank/DDBJ databases">
        <title>The draft genome of Desulfonatronospira thiodismutans ASO3-1.</title>
        <authorList>
            <consortium name="US DOE Joint Genome Institute (JGI-PGF)"/>
            <person name="Lucas S."/>
            <person name="Copeland A."/>
            <person name="Lapidus A."/>
            <person name="Cheng J.-F."/>
            <person name="Bruce D."/>
            <person name="Goodwin L."/>
            <person name="Pitluck S."/>
            <person name="Chertkov O."/>
            <person name="Brettin T."/>
            <person name="Detter J.C."/>
            <person name="Han C."/>
            <person name="Land M.L."/>
            <person name="Hauser L."/>
            <person name="Kyrpides N."/>
            <person name="Mikhailova N."/>
            <person name="Muyzer G."/>
            <person name="Woyke T."/>
        </authorList>
    </citation>
    <scope>NUCLEOTIDE SEQUENCE [LARGE SCALE GENOMIC DNA]</scope>
    <source>
        <strain evidence="18">ASO3-1</strain>
    </source>
</reference>
<evidence type="ECO:0000256" key="15">
    <source>
        <dbReference type="ARBA" id="ARBA00031446"/>
    </source>
</evidence>
<comment type="pathway">
    <text evidence="2 17">tRNA modification; tRNA-queuosine biosynthesis.</text>
</comment>
<comment type="caution">
    <text evidence="18">The sequence shown here is derived from an EMBL/GenBank/DDBJ whole genome shotgun (WGS) entry which is preliminary data.</text>
</comment>
<dbReference type="GO" id="GO:0046872">
    <property type="term" value="F:metal ion binding"/>
    <property type="evidence" value="ECO:0007669"/>
    <property type="project" value="UniProtKB-KW"/>
</dbReference>
<dbReference type="PANTHER" id="PTHR36701">
    <property type="entry name" value="EPOXYQUEUOSINE REDUCTASE QUEH"/>
    <property type="match status" value="1"/>
</dbReference>
<dbReference type="OrthoDB" id="9801033at2"/>
<evidence type="ECO:0000256" key="4">
    <source>
        <dbReference type="ARBA" id="ARBA00012622"/>
    </source>
</evidence>
<feature type="binding site" evidence="17">
    <location>
        <position position="11"/>
    </location>
    <ligand>
        <name>[4Fe-4S] cluster</name>
        <dbReference type="ChEBI" id="CHEBI:49883"/>
    </ligand>
</feature>
<dbReference type="EMBL" id="ACJN02000003">
    <property type="protein sequence ID" value="EFI33915.1"/>
    <property type="molecule type" value="Genomic_DNA"/>
</dbReference>
<sequence length="184" mass="21586">MPSRVLLHICCGPCSVFPVTSLLEQGHEVMGFFYNPNIQPLQEYLLRREAAEQAAGELGIRMIFQDQDVDPRVFLRQVAFREDRRCFLCHQMRLERTLSAARRGGFNFFSTTLMFSRMQPFEQILALGRTLETEKCRFLDQDFRPGWQQGTEKSRAMGLYRQNYCGCIYSEFERFKSSLPQNEQ</sequence>
<proteinExistence type="inferred from homology"/>
<evidence type="ECO:0000256" key="11">
    <source>
        <dbReference type="ARBA" id="ARBA00023004"/>
    </source>
</evidence>
<comment type="function">
    <text evidence="1 17">Catalyzes the conversion of epoxyqueuosine (oQ) to queuosine (Q), which is a hypermodified base found in the wobble positions of tRNA(Asp), tRNA(Asn), tRNA(His) and tRNA(Tyr).</text>
</comment>
<organism evidence="18 19">
    <name type="scientific">Desulfonatronospira thiodismutans ASO3-1</name>
    <dbReference type="NCBI Taxonomy" id="555779"/>
    <lineage>
        <taxon>Bacteria</taxon>
        <taxon>Pseudomonadati</taxon>
        <taxon>Thermodesulfobacteriota</taxon>
        <taxon>Desulfovibrionia</taxon>
        <taxon>Desulfovibrionales</taxon>
        <taxon>Desulfonatronovibrionaceae</taxon>
        <taxon>Desulfonatronospira</taxon>
    </lineage>
</organism>
<evidence type="ECO:0000256" key="3">
    <source>
        <dbReference type="ARBA" id="ARBA00008207"/>
    </source>
</evidence>
<comment type="similarity">
    <text evidence="3 17">Belongs to the QueH family.</text>
</comment>
<dbReference type="GO" id="GO:0051539">
    <property type="term" value="F:4 iron, 4 sulfur cluster binding"/>
    <property type="evidence" value="ECO:0007669"/>
    <property type="project" value="UniProtKB-UniRule"/>
</dbReference>
<evidence type="ECO:0000256" key="1">
    <source>
        <dbReference type="ARBA" id="ARBA00002268"/>
    </source>
</evidence>
<keyword evidence="13 17" id="KW-1015">Disulfide bond</keyword>
<gene>
    <name evidence="17" type="primary">queH</name>
    <name evidence="18" type="ORF">Dthio_PD1254</name>
</gene>
<evidence type="ECO:0000256" key="12">
    <source>
        <dbReference type="ARBA" id="ARBA00023014"/>
    </source>
</evidence>
<keyword evidence="12 17" id="KW-0411">Iron-sulfur</keyword>
<dbReference type="GO" id="GO:0008616">
    <property type="term" value="P:tRNA queuosine(34) biosynthetic process"/>
    <property type="evidence" value="ECO:0007669"/>
    <property type="project" value="UniProtKB-UniRule"/>
</dbReference>
<keyword evidence="11 17" id="KW-0408">Iron</keyword>
<accession>D6ST99</accession>
<evidence type="ECO:0000256" key="7">
    <source>
        <dbReference type="ARBA" id="ARBA00022694"/>
    </source>
</evidence>
<dbReference type="PANTHER" id="PTHR36701:SF1">
    <property type="entry name" value="EPOXYQUEUOSINE REDUCTASE QUEH"/>
    <property type="match status" value="1"/>
</dbReference>
<evidence type="ECO:0000256" key="10">
    <source>
        <dbReference type="ARBA" id="ARBA00023002"/>
    </source>
</evidence>
<evidence type="ECO:0000256" key="8">
    <source>
        <dbReference type="ARBA" id="ARBA00022723"/>
    </source>
</evidence>
<feature type="binding site" evidence="17">
    <location>
        <position position="89"/>
    </location>
    <ligand>
        <name>[4Fe-4S] cluster</name>
        <dbReference type="ChEBI" id="CHEBI:49883"/>
    </ligand>
</feature>
<comment type="catalytic activity">
    <reaction evidence="16 17">
        <text>epoxyqueuosine(34) in tRNA + AH2 = queuosine(34) in tRNA + A + H2O</text>
        <dbReference type="Rhea" id="RHEA:32159"/>
        <dbReference type="Rhea" id="RHEA-COMP:18571"/>
        <dbReference type="Rhea" id="RHEA-COMP:18582"/>
        <dbReference type="ChEBI" id="CHEBI:13193"/>
        <dbReference type="ChEBI" id="CHEBI:15377"/>
        <dbReference type="ChEBI" id="CHEBI:17499"/>
        <dbReference type="ChEBI" id="CHEBI:194431"/>
        <dbReference type="ChEBI" id="CHEBI:194443"/>
        <dbReference type="EC" id="1.17.99.6"/>
    </reaction>
</comment>
<feature type="binding site" evidence="17">
    <location>
        <position position="10"/>
    </location>
    <ligand>
        <name>[4Fe-4S] cluster</name>
        <dbReference type="ChEBI" id="CHEBI:49883"/>
    </ligand>
</feature>
<evidence type="ECO:0000256" key="2">
    <source>
        <dbReference type="ARBA" id="ARBA00004691"/>
    </source>
</evidence>
<evidence type="ECO:0000256" key="6">
    <source>
        <dbReference type="ARBA" id="ARBA00022485"/>
    </source>
</evidence>
<keyword evidence="6 17" id="KW-0004">4Fe-4S</keyword>
<protein>
    <recommendedName>
        <fullName evidence="5 17">Epoxyqueuosine reductase QueH</fullName>
        <ecNumber evidence="4 17">1.17.99.6</ecNumber>
    </recommendedName>
    <alternativeName>
        <fullName evidence="15 17">Queuosine biosynthesis protein QueH</fullName>
    </alternativeName>
</protein>
<dbReference type="GO" id="GO:0052693">
    <property type="term" value="F:epoxyqueuosine reductase activity"/>
    <property type="evidence" value="ECO:0007669"/>
    <property type="project" value="UniProtKB-UniRule"/>
</dbReference>
<evidence type="ECO:0000256" key="5">
    <source>
        <dbReference type="ARBA" id="ARBA00016895"/>
    </source>
</evidence>
<keyword evidence="10 17" id="KW-0560">Oxidoreductase</keyword>
<dbReference type="Proteomes" id="UP000005496">
    <property type="component" value="Unassembled WGS sequence"/>
</dbReference>
<name>D6ST99_9BACT</name>